<evidence type="ECO:0000313" key="4">
    <source>
        <dbReference type="Proteomes" id="UP000006620"/>
    </source>
</evidence>
<keyword evidence="1" id="KW-0472">Membrane</keyword>
<reference evidence="3 4" key="2">
    <citation type="journal article" date="2013" name="Genome Announc.">
        <title>Genome Sequence of Growth-Improving Paenibacillus mucilaginosus Strain KNP414.</title>
        <authorList>
            <person name="Lu J.J."/>
            <person name="Wang J.F."/>
            <person name="Hu X.F."/>
        </authorList>
    </citation>
    <scope>NUCLEOTIDE SEQUENCE [LARGE SCALE GENOMIC DNA]</scope>
    <source>
        <strain evidence="3 4">KNP414</strain>
    </source>
</reference>
<gene>
    <name evidence="3" type="ordered locus">KNP414_03437</name>
</gene>
<reference evidence="4" key="1">
    <citation type="submission" date="2011-06" db="EMBL/GenBank/DDBJ databases">
        <title>Complete genome sequence of Paenibacillus mucilaginosus KNP414.</title>
        <authorList>
            <person name="Wang J."/>
            <person name="Hu S."/>
            <person name="Hu X."/>
            <person name="Zhang B."/>
            <person name="Dong D."/>
            <person name="Zhang S."/>
            <person name="Zhao K."/>
            <person name="Wu D."/>
        </authorList>
    </citation>
    <scope>NUCLEOTIDE SEQUENCE [LARGE SCALE GENOMIC DNA]</scope>
    <source>
        <strain evidence="4">KNP414</strain>
    </source>
</reference>
<dbReference type="AlphaFoldDB" id="F8F8T3"/>
<evidence type="ECO:0000259" key="2">
    <source>
        <dbReference type="Pfam" id="PF18902"/>
    </source>
</evidence>
<dbReference type="InterPro" id="IPR043717">
    <property type="entry name" value="DUF5658"/>
</dbReference>
<feature type="transmembrane region" description="Helical" evidence="1">
    <location>
        <begin position="44"/>
        <end position="62"/>
    </location>
</feature>
<dbReference type="Proteomes" id="UP000006620">
    <property type="component" value="Chromosome"/>
</dbReference>
<proteinExistence type="predicted"/>
<protein>
    <recommendedName>
        <fullName evidence="2">DUF5658 domain-containing protein</fullName>
    </recommendedName>
</protein>
<keyword evidence="1" id="KW-0812">Transmembrane</keyword>
<dbReference type="HOGENOM" id="CLU_168058_0_0_9"/>
<dbReference type="Pfam" id="PF18902">
    <property type="entry name" value="DUF5658"/>
    <property type="match status" value="1"/>
</dbReference>
<feature type="transmembrane region" description="Helical" evidence="1">
    <location>
        <begin position="74"/>
        <end position="99"/>
    </location>
</feature>
<feature type="domain" description="DUF5658" evidence="2">
    <location>
        <begin position="8"/>
        <end position="94"/>
    </location>
</feature>
<organism evidence="3 4">
    <name type="scientific">Paenibacillus mucilaginosus (strain KNP414)</name>
    <dbReference type="NCBI Taxonomy" id="1036673"/>
    <lineage>
        <taxon>Bacteria</taxon>
        <taxon>Bacillati</taxon>
        <taxon>Bacillota</taxon>
        <taxon>Bacilli</taxon>
        <taxon>Bacillales</taxon>
        <taxon>Paenibacillaceae</taxon>
        <taxon>Paenibacillus</taxon>
    </lineage>
</organism>
<dbReference type="EMBL" id="CP002869">
    <property type="protein sequence ID" value="AEI41995.1"/>
    <property type="molecule type" value="Genomic_DNA"/>
</dbReference>
<evidence type="ECO:0000256" key="1">
    <source>
        <dbReference type="SAM" id="Phobius"/>
    </source>
</evidence>
<sequence>MMTRWLMIFLVAAGAADAIMTDFGLQANMIEEANPLMRFLYENAYVLFYVVKIGLPLLLFLLMKRVRRAYIQRLLIVPAMVYAGVLVLHSFWFSAFLFMTFT</sequence>
<dbReference type="KEGG" id="pms:KNP414_03437"/>
<accession>F8F8T3</accession>
<name>F8F8T3_PAEMK</name>
<dbReference type="PATRIC" id="fig|1036673.3.peg.3159"/>
<evidence type="ECO:0000313" key="3">
    <source>
        <dbReference type="EMBL" id="AEI41995.1"/>
    </source>
</evidence>
<keyword evidence="1" id="KW-1133">Transmembrane helix</keyword>